<dbReference type="GO" id="GO:0005737">
    <property type="term" value="C:cytoplasm"/>
    <property type="evidence" value="ECO:0007669"/>
    <property type="project" value="UniProtKB-SubCell"/>
</dbReference>
<dbReference type="PANTHER" id="PTHR33705:SF2">
    <property type="entry name" value="PHOSPHOCARRIER PROTEIN NPR"/>
    <property type="match status" value="1"/>
</dbReference>
<comment type="subcellular location">
    <subcellularLocation>
        <location evidence="1">Cytoplasm</location>
    </subcellularLocation>
</comment>
<dbReference type="Proteomes" id="UP000178885">
    <property type="component" value="Unassembled WGS sequence"/>
</dbReference>
<sequence length="89" mass="9495">MRCQRITLINKLGLHARASAKFVSLASEFKSDITLKRNGQEVNGKSIMGIMMLAAAKGTELELCAKGGDEAKAIAALAELVNTRFGEGE</sequence>
<comment type="caution">
    <text evidence="6">The sequence shown here is derived from an EMBL/GenBank/DDBJ whole genome shotgun (WGS) entry which is preliminary data.</text>
</comment>
<dbReference type="GO" id="GO:0009401">
    <property type="term" value="P:phosphoenolpyruvate-dependent sugar phosphotransferase system"/>
    <property type="evidence" value="ECO:0007669"/>
    <property type="project" value="UniProtKB-KW"/>
</dbReference>
<dbReference type="InterPro" id="IPR050399">
    <property type="entry name" value="HPr"/>
</dbReference>
<dbReference type="STRING" id="1817760.A2151_08890"/>
<dbReference type="Pfam" id="PF00381">
    <property type="entry name" value="PTS-HPr"/>
    <property type="match status" value="1"/>
</dbReference>
<evidence type="ECO:0000259" key="5">
    <source>
        <dbReference type="PROSITE" id="PS51350"/>
    </source>
</evidence>
<dbReference type="InterPro" id="IPR001020">
    <property type="entry name" value="PTS_HPr_His_P_site"/>
</dbReference>
<reference evidence="6 7" key="1">
    <citation type="journal article" date="2016" name="Nat. Commun.">
        <title>Thousands of microbial genomes shed light on interconnected biogeochemical processes in an aquifer system.</title>
        <authorList>
            <person name="Anantharaman K."/>
            <person name="Brown C.T."/>
            <person name="Hug L.A."/>
            <person name="Sharon I."/>
            <person name="Castelle C.J."/>
            <person name="Probst A.J."/>
            <person name="Thomas B.C."/>
            <person name="Singh A."/>
            <person name="Wilkins M.J."/>
            <person name="Karaoz U."/>
            <person name="Brodie E.L."/>
            <person name="Williams K.H."/>
            <person name="Hubbard S.S."/>
            <person name="Banfield J.F."/>
        </authorList>
    </citation>
    <scope>NUCLEOTIDE SEQUENCE [LARGE SCALE GENOMIC DNA]</scope>
</reference>
<evidence type="ECO:0000313" key="7">
    <source>
        <dbReference type="Proteomes" id="UP000178885"/>
    </source>
</evidence>
<dbReference type="PROSITE" id="PS00589">
    <property type="entry name" value="PTS_HPR_SER"/>
    <property type="match status" value="1"/>
</dbReference>
<dbReference type="InterPro" id="IPR002114">
    <property type="entry name" value="PTS_HPr_Ser_P_site"/>
</dbReference>
<dbReference type="AlphaFoldDB" id="A0A1F6TV32"/>
<protein>
    <submittedName>
        <fullName evidence="6">Phosphocarrier protein HPr</fullName>
    </submittedName>
</protein>
<dbReference type="InterPro" id="IPR000032">
    <property type="entry name" value="HPr-like"/>
</dbReference>
<evidence type="ECO:0000256" key="1">
    <source>
        <dbReference type="ARBA" id="ARBA00004496"/>
    </source>
</evidence>
<proteinExistence type="inferred from homology"/>
<dbReference type="EMBL" id="MFSU01000013">
    <property type="protein sequence ID" value="OGI48981.1"/>
    <property type="molecule type" value="Genomic_DNA"/>
</dbReference>
<comment type="similarity">
    <text evidence="2">Belongs to the HPr family.</text>
</comment>
<dbReference type="PANTHER" id="PTHR33705">
    <property type="entry name" value="PHOSPHOCARRIER PROTEIN HPR"/>
    <property type="match status" value="1"/>
</dbReference>
<dbReference type="PROSITE" id="PS00369">
    <property type="entry name" value="PTS_HPR_HIS"/>
    <property type="match status" value="1"/>
</dbReference>
<evidence type="ECO:0000256" key="2">
    <source>
        <dbReference type="ARBA" id="ARBA00010736"/>
    </source>
</evidence>
<evidence type="ECO:0000313" key="6">
    <source>
        <dbReference type="EMBL" id="OGI48981.1"/>
    </source>
</evidence>
<name>A0A1F6TV32_9PROT</name>
<dbReference type="NCBIfam" id="TIGR01003">
    <property type="entry name" value="PTS_HPr_family"/>
    <property type="match status" value="1"/>
</dbReference>
<evidence type="ECO:0000256" key="3">
    <source>
        <dbReference type="ARBA" id="ARBA00022490"/>
    </source>
</evidence>
<organism evidence="6 7">
    <name type="scientific">Candidatus Muproteobacteria bacterium RBG_16_65_34</name>
    <dbReference type="NCBI Taxonomy" id="1817760"/>
    <lineage>
        <taxon>Bacteria</taxon>
        <taxon>Pseudomonadati</taxon>
        <taxon>Pseudomonadota</taxon>
        <taxon>Candidatus Muproteobacteria</taxon>
    </lineage>
</organism>
<dbReference type="PROSITE" id="PS51350">
    <property type="entry name" value="PTS_HPR_DOM"/>
    <property type="match status" value="1"/>
</dbReference>
<keyword evidence="4" id="KW-0598">Phosphotransferase system</keyword>
<evidence type="ECO:0000256" key="4">
    <source>
        <dbReference type="ARBA" id="ARBA00022683"/>
    </source>
</evidence>
<dbReference type="InterPro" id="IPR035895">
    <property type="entry name" value="HPr-like_sf"/>
</dbReference>
<dbReference type="SUPFAM" id="SSF55594">
    <property type="entry name" value="HPr-like"/>
    <property type="match status" value="1"/>
</dbReference>
<dbReference type="Gene3D" id="3.30.1340.10">
    <property type="entry name" value="HPr-like"/>
    <property type="match status" value="1"/>
</dbReference>
<dbReference type="CDD" id="cd00367">
    <property type="entry name" value="PTS-HPr_like"/>
    <property type="match status" value="1"/>
</dbReference>
<keyword evidence="3" id="KW-0963">Cytoplasm</keyword>
<feature type="domain" description="HPr" evidence="5">
    <location>
        <begin position="1"/>
        <end position="88"/>
    </location>
</feature>
<gene>
    <name evidence="6" type="ORF">A2151_08890</name>
</gene>
<accession>A0A1F6TV32</accession>
<dbReference type="PRINTS" id="PR00107">
    <property type="entry name" value="PHOSPHOCPHPR"/>
</dbReference>